<protein>
    <submittedName>
        <fullName evidence="1">Uncharacterized protein</fullName>
    </submittedName>
</protein>
<keyword evidence="2" id="KW-1185">Reference proteome</keyword>
<evidence type="ECO:0000313" key="2">
    <source>
        <dbReference type="Proteomes" id="UP001059596"/>
    </source>
</evidence>
<dbReference type="Proteomes" id="UP001059596">
    <property type="component" value="Unassembled WGS sequence"/>
</dbReference>
<comment type="caution">
    <text evidence="1">The sequence shown here is derived from an EMBL/GenBank/DDBJ whole genome shotgun (WGS) entry which is preliminary data.</text>
</comment>
<evidence type="ECO:0000313" key="1">
    <source>
        <dbReference type="EMBL" id="KAI8040236.1"/>
    </source>
</evidence>
<name>A0A9Q0BQ98_9MUSC</name>
<proteinExistence type="predicted"/>
<dbReference type="AlphaFoldDB" id="A0A9Q0BQ98"/>
<organism evidence="1 2">
    <name type="scientific">Drosophila gunungcola</name>
    <name type="common">fruit fly</name>
    <dbReference type="NCBI Taxonomy" id="103775"/>
    <lineage>
        <taxon>Eukaryota</taxon>
        <taxon>Metazoa</taxon>
        <taxon>Ecdysozoa</taxon>
        <taxon>Arthropoda</taxon>
        <taxon>Hexapoda</taxon>
        <taxon>Insecta</taxon>
        <taxon>Pterygota</taxon>
        <taxon>Neoptera</taxon>
        <taxon>Endopterygota</taxon>
        <taxon>Diptera</taxon>
        <taxon>Brachycera</taxon>
        <taxon>Muscomorpha</taxon>
        <taxon>Ephydroidea</taxon>
        <taxon>Drosophilidae</taxon>
        <taxon>Drosophila</taxon>
        <taxon>Sophophora</taxon>
    </lineage>
</organism>
<gene>
    <name evidence="1" type="ORF">M5D96_006176</name>
</gene>
<dbReference type="EMBL" id="JAMKOV010000004">
    <property type="protein sequence ID" value="KAI8040236.1"/>
    <property type="molecule type" value="Genomic_DNA"/>
</dbReference>
<reference evidence="1" key="1">
    <citation type="journal article" date="2023" name="Genome Biol. Evol.">
        <title>Long-read-based Genome Assembly of Drosophila gunungcola Reveals Fewer Chemosensory Genes in Flower-breeding Species.</title>
        <authorList>
            <person name="Negi A."/>
            <person name="Liao B.Y."/>
            <person name="Yeh S.D."/>
        </authorList>
    </citation>
    <scope>NUCLEOTIDE SEQUENCE</scope>
    <source>
        <strain evidence="1">Sukarami</strain>
    </source>
</reference>
<sequence>MSADVLQLADYVERNGRNLVSSRPIAIRIGDVGEGDGNALEGHELNHSDGSVLVPGPLGGDAIGGLELEAVVAKRIGWGIPVVDGPGRGCGNGSGTVMHMDEGQEQHKLIGYIFEDLFGTSTITQHRTNLAERHHHCRLPPN</sequence>
<accession>A0A9Q0BQ98</accession>